<evidence type="ECO:0000259" key="3">
    <source>
        <dbReference type="Pfam" id="PF15963"/>
    </source>
</evidence>
<dbReference type="InterPro" id="IPR039467">
    <property type="entry name" value="TFIIIB_B''_Myb"/>
</dbReference>
<evidence type="ECO:0000313" key="5">
    <source>
        <dbReference type="EMBL" id="KAF4626006.1"/>
    </source>
</evidence>
<dbReference type="InterPro" id="IPR046623">
    <property type="entry name" value="DUF6536"/>
</dbReference>
<feature type="compositionally biased region" description="Polar residues" evidence="1">
    <location>
        <begin position="57"/>
        <end position="71"/>
    </location>
</feature>
<dbReference type="InterPro" id="IPR001005">
    <property type="entry name" value="SANT/Myb"/>
</dbReference>
<evidence type="ECO:0000313" key="6">
    <source>
        <dbReference type="Proteomes" id="UP000566819"/>
    </source>
</evidence>
<dbReference type="Proteomes" id="UP000566819">
    <property type="component" value="Unassembled WGS sequence"/>
</dbReference>
<dbReference type="AlphaFoldDB" id="A0A8H4VXA6"/>
<feature type="compositionally biased region" description="Polar residues" evidence="1">
    <location>
        <begin position="607"/>
        <end position="616"/>
    </location>
</feature>
<feature type="region of interest" description="Disordered" evidence="1">
    <location>
        <begin position="600"/>
        <end position="629"/>
    </location>
</feature>
<dbReference type="PANTHER" id="PTHR35395">
    <property type="entry name" value="DUF6536 DOMAIN-CONTAINING PROTEIN"/>
    <property type="match status" value="1"/>
</dbReference>
<organism evidence="5 6">
    <name type="scientific">Cudoniella acicularis</name>
    <dbReference type="NCBI Taxonomy" id="354080"/>
    <lineage>
        <taxon>Eukaryota</taxon>
        <taxon>Fungi</taxon>
        <taxon>Dikarya</taxon>
        <taxon>Ascomycota</taxon>
        <taxon>Pezizomycotina</taxon>
        <taxon>Leotiomycetes</taxon>
        <taxon>Helotiales</taxon>
        <taxon>Tricladiaceae</taxon>
        <taxon>Cudoniella</taxon>
    </lineage>
</organism>
<feature type="transmembrane region" description="Helical" evidence="2">
    <location>
        <begin position="136"/>
        <end position="156"/>
    </location>
</feature>
<feature type="compositionally biased region" description="Polar residues" evidence="1">
    <location>
        <begin position="11"/>
        <end position="33"/>
    </location>
</feature>
<keyword evidence="6" id="KW-1185">Reference proteome</keyword>
<dbReference type="Pfam" id="PF15963">
    <property type="entry name" value="Myb_DNA-bind_7"/>
    <property type="match status" value="1"/>
</dbReference>
<keyword evidence="2" id="KW-0812">Transmembrane</keyword>
<feature type="transmembrane region" description="Helical" evidence="2">
    <location>
        <begin position="448"/>
        <end position="469"/>
    </location>
</feature>
<dbReference type="Pfam" id="PF20163">
    <property type="entry name" value="DUF6536"/>
    <property type="match status" value="1"/>
</dbReference>
<sequence length="873" mass="98943">MESIPLHEYTPDSTPNLNVPPSTGISAASSIVSSDREEDSDEFGQLIKPEFTEEFQHNQSDPRNIQHTTPELNDREDEDAPENLDGTVPTVADEEENDFRAKGFAEKEVLAKWFPQINVDENQSWRVWISKRSRALFLHVVIISTIFIINLGLTIYSMKNFPYSRGSGVIYQGSCDIVKRLDLWLHLLINVLSTLMLMASNYCMQLQVSPTRENLDTAHANNEWLDIGIPSLRNLKWIGKWRKFCWLVLMLSSLPIHLIYNSTVFSSLASNDYTVAVVNNAFLHGGNWNLTAAKARGLGDPGYSWVVSDHDGFGWKLPLFTPTTVISDMQKNASLGLYTKTNISSCFATYGDYFSTAGNVVVVIKNQSVQAQINDSLLIFASIIPNNDDWAKNQWAQENGTSRIVKDQTPTNITTWFLGPEYYEVDYCLIQPPATTADRCRFEYCPGILITITILNFLKACIMLVFWLLRQREWKKVHDKSKKTAISTLGDAIASFMRDEDEHTKDMSLADKDDFETWRKWKWVKRRWRKEGEKKKRRRAETPDGAEDEVVDRTSMKMADLCKDIRIGKKFSKYNEIKEREAQQKAKAKLAKALPQLVTQAEGDQGNGESTSTSQPEGEVPNTAAVNDSNPRMKVVDGQIVLDESTLQVNRQERGRAEEGVMEEILEDDFTRITTSGTNMKRERAQMWDYAAHEMFYNGLRMFGTDFEMIAKMFPHRNRRQIKLKFNKEERDNPEMITRALVGDKAPIDLDEYQKLSQIKLEDVSVIEAERAKIDAEHNAEEARHQAQVAEETRRKKAEIQAKSTTAKRVSDDNATGEPNAGTESAKENTEPARVGEASAALKSKKKAAAKKKKKNMHSSNGGGEEIEVLGDA</sequence>
<gene>
    <name evidence="5" type="ORF">G7Y89_g12156</name>
</gene>
<keyword evidence="2" id="KW-0472">Membrane</keyword>
<keyword evidence="2" id="KW-1133">Transmembrane helix</keyword>
<comment type="caution">
    <text evidence="5">The sequence shown here is derived from an EMBL/GenBank/DDBJ whole genome shotgun (WGS) entry which is preliminary data.</text>
</comment>
<feature type="region of interest" description="Disordered" evidence="1">
    <location>
        <begin position="777"/>
        <end position="873"/>
    </location>
</feature>
<evidence type="ECO:0008006" key="7">
    <source>
        <dbReference type="Google" id="ProtNLM"/>
    </source>
</evidence>
<accession>A0A8H4VXA6</accession>
<protein>
    <recommendedName>
        <fullName evidence="7">Myb-like domain-containing protein</fullName>
    </recommendedName>
</protein>
<feature type="transmembrane region" description="Helical" evidence="2">
    <location>
        <begin position="183"/>
        <end position="204"/>
    </location>
</feature>
<dbReference type="Gene3D" id="1.10.10.60">
    <property type="entry name" value="Homeodomain-like"/>
    <property type="match status" value="1"/>
</dbReference>
<feature type="compositionally biased region" description="Basic residues" evidence="1">
    <location>
        <begin position="843"/>
        <end position="857"/>
    </location>
</feature>
<dbReference type="CDD" id="cd00167">
    <property type="entry name" value="SANT"/>
    <property type="match status" value="1"/>
</dbReference>
<evidence type="ECO:0000256" key="1">
    <source>
        <dbReference type="SAM" id="MobiDB-lite"/>
    </source>
</evidence>
<evidence type="ECO:0000256" key="2">
    <source>
        <dbReference type="SAM" id="Phobius"/>
    </source>
</evidence>
<dbReference type="SUPFAM" id="SSF46689">
    <property type="entry name" value="Homeodomain-like"/>
    <property type="match status" value="1"/>
</dbReference>
<evidence type="ECO:0000259" key="4">
    <source>
        <dbReference type="Pfam" id="PF20163"/>
    </source>
</evidence>
<dbReference type="EMBL" id="JAAMPI010001246">
    <property type="protein sequence ID" value="KAF4626006.1"/>
    <property type="molecule type" value="Genomic_DNA"/>
</dbReference>
<dbReference type="PANTHER" id="PTHR35395:SF1">
    <property type="entry name" value="DUF6536 DOMAIN-CONTAINING PROTEIN"/>
    <property type="match status" value="1"/>
</dbReference>
<name>A0A8H4VXA6_9HELO</name>
<dbReference type="OrthoDB" id="272624at2759"/>
<dbReference type="InterPro" id="IPR009057">
    <property type="entry name" value="Homeodomain-like_sf"/>
</dbReference>
<feature type="region of interest" description="Disordered" evidence="1">
    <location>
        <begin position="1"/>
        <end position="88"/>
    </location>
</feature>
<reference evidence="5 6" key="1">
    <citation type="submission" date="2020-03" db="EMBL/GenBank/DDBJ databases">
        <title>Draft Genome Sequence of Cudoniella acicularis.</title>
        <authorList>
            <person name="Buettner E."/>
            <person name="Kellner H."/>
        </authorList>
    </citation>
    <scope>NUCLEOTIDE SEQUENCE [LARGE SCALE GENOMIC DNA]</scope>
    <source>
        <strain evidence="5 6">DSM 108380</strain>
    </source>
</reference>
<feature type="compositionally biased region" description="Basic and acidic residues" evidence="1">
    <location>
        <begin position="777"/>
        <end position="800"/>
    </location>
</feature>
<feature type="domain" description="Transcription factor TFIIIB component B'' Myb" evidence="3">
    <location>
        <begin position="680"/>
        <end position="758"/>
    </location>
</feature>
<feature type="domain" description="DUF6536" evidence="4">
    <location>
        <begin position="134"/>
        <end position="283"/>
    </location>
</feature>
<proteinExistence type="predicted"/>